<evidence type="ECO:0000313" key="3">
    <source>
        <dbReference type="EMBL" id="PER55875.1"/>
    </source>
</evidence>
<dbReference type="InterPro" id="IPR002711">
    <property type="entry name" value="HNH"/>
</dbReference>
<comment type="caution">
    <text evidence="3">The sequence shown here is derived from an EMBL/GenBank/DDBJ whole genome shotgun (WGS) entry which is preliminary data.</text>
</comment>
<evidence type="ECO:0000313" key="4">
    <source>
        <dbReference type="Proteomes" id="UP000219897"/>
    </source>
</evidence>
<dbReference type="SMART" id="SM00507">
    <property type="entry name" value="HNHc"/>
    <property type="match status" value="1"/>
</dbReference>
<dbReference type="InterPro" id="IPR003615">
    <property type="entry name" value="HNH_nuc"/>
</dbReference>
<dbReference type="Gene3D" id="1.10.30.50">
    <property type="match status" value="1"/>
</dbReference>
<gene>
    <name evidence="3" type="ORF">CN495_08360</name>
</gene>
<reference evidence="3 4" key="1">
    <citation type="submission" date="2017-09" db="EMBL/GenBank/DDBJ databases">
        <title>Large-scale bioinformatics analysis of Bacillus genomes uncovers conserved roles of natural products in bacterial physiology.</title>
        <authorList>
            <consortium name="Agbiome Team Llc"/>
            <person name="Bleich R.M."/>
            <person name="Kirk G.J."/>
            <person name="Santa Maria K.C."/>
            <person name="Allen S.E."/>
            <person name="Farag S."/>
            <person name="Shank E.A."/>
            <person name="Bowers A."/>
        </authorList>
    </citation>
    <scope>NUCLEOTIDE SEQUENCE [LARGE SCALE GENOMIC DNA]</scope>
    <source>
        <strain evidence="3 4">AFS005140</strain>
    </source>
</reference>
<dbReference type="Proteomes" id="UP000219897">
    <property type="component" value="Unassembled WGS sequence"/>
</dbReference>
<keyword evidence="1" id="KW-0175">Coiled coil</keyword>
<dbReference type="CDD" id="cd00085">
    <property type="entry name" value="HNHc"/>
    <property type="match status" value="1"/>
</dbReference>
<evidence type="ECO:0000256" key="1">
    <source>
        <dbReference type="SAM" id="Coils"/>
    </source>
</evidence>
<sequence>METCIALGYTEIPALVDSTIPPQLIKFYEAITNNIKEYSFPEKLSHANFLKRTQTNLTNDMVENILNWRSGEYLKAQYIDQMKNDYPDIYRQVDTKKLSIEQGFKKLEKEIEKAEKELEKAEAGMSEDDIDEKLREDGKDELTELQVETQQQTVGDRKILDRMVRKSIEIRDLHCQCCGFGKGEEDFMGAFEVHHIIPVQYGGSDDKYNLILLCKNCHKLVHDYERGEFIPSQATFDKYDLVKRIVVLGNMLKRMRGKAFDWLRKNRDDLWNLVDNGKLSVGKALLKAEVDLKGESYFEPTPYDKFKGATGDLDLGIAMNDELGVIEWTVEDEEQNEEIMSYGKLS</sequence>
<dbReference type="Pfam" id="PF01844">
    <property type="entry name" value="HNH"/>
    <property type="match status" value="1"/>
</dbReference>
<name>A0ABD6S7T5_BACTU</name>
<feature type="coiled-coil region" evidence="1">
    <location>
        <begin position="97"/>
        <end position="131"/>
    </location>
</feature>
<feature type="domain" description="HNH nuclease" evidence="2">
    <location>
        <begin position="163"/>
        <end position="219"/>
    </location>
</feature>
<organism evidence="3 4">
    <name type="scientific">Bacillus thuringiensis</name>
    <dbReference type="NCBI Taxonomy" id="1428"/>
    <lineage>
        <taxon>Bacteria</taxon>
        <taxon>Bacillati</taxon>
        <taxon>Bacillota</taxon>
        <taxon>Bacilli</taxon>
        <taxon>Bacillales</taxon>
        <taxon>Bacillaceae</taxon>
        <taxon>Bacillus</taxon>
        <taxon>Bacillus cereus group</taxon>
    </lineage>
</organism>
<protein>
    <recommendedName>
        <fullName evidence="2">HNH nuclease domain-containing protein</fullName>
    </recommendedName>
</protein>
<dbReference type="EMBL" id="NTYF01000023">
    <property type="protein sequence ID" value="PER55875.1"/>
    <property type="molecule type" value="Genomic_DNA"/>
</dbReference>
<accession>A0ABD6S7T5</accession>
<proteinExistence type="predicted"/>
<dbReference type="AlphaFoldDB" id="A0ABD6S7T5"/>
<evidence type="ECO:0000259" key="2">
    <source>
        <dbReference type="SMART" id="SM00507"/>
    </source>
</evidence>